<feature type="transmembrane region" description="Helical" evidence="2">
    <location>
        <begin position="386"/>
        <end position="407"/>
    </location>
</feature>
<name>A0AA36N6Q5_9DINO</name>
<dbReference type="AlphaFoldDB" id="A0AA36N6Q5"/>
<evidence type="ECO:0000256" key="1">
    <source>
        <dbReference type="SAM" id="MobiDB-lite"/>
    </source>
</evidence>
<keyword evidence="2" id="KW-0812">Transmembrane</keyword>
<organism evidence="3 4">
    <name type="scientific">Effrenium voratum</name>
    <dbReference type="NCBI Taxonomy" id="2562239"/>
    <lineage>
        <taxon>Eukaryota</taxon>
        <taxon>Sar</taxon>
        <taxon>Alveolata</taxon>
        <taxon>Dinophyceae</taxon>
        <taxon>Suessiales</taxon>
        <taxon>Symbiodiniaceae</taxon>
        <taxon>Effrenium</taxon>
    </lineage>
</organism>
<keyword evidence="2" id="KW-1133">Transmembrane helix</keyword>
<feature type="region of interest" description="Disordered" evidence="1">
    <location>
        <begin position="68"/>
        <end position="87"/>
    </location>
</feature>
<evidence type="ECO:0000313" key="4">
    <source>
        <dbReference type="Proteomes" id="UP001178507"/>
    </source>
</evidence>
<accession>A0AA36N6Q5</accession>
<feature type="non-terminal residue" evidence="3">
    <location>
        <position position="782"/>
    </location>
</feature>
<keyword evidence="4" id="KW-1185">Reference proteome</keyword>
<sequence length="782" mass="86016">RSHCHCNTKGIANDTVTCSRHTNARNANSRGIRVKVADLLTLCGIKHHELSPELWKYKGRIVSQAPAHSLLGGTEKKGPGTLPRPVQAMSSLPSVGDMQAAFAFSINAPRHRRKEKEAHFDARSQPSTPGPGSPSRPLVDLPEGPHEEPSRLMPTLSAIPSGSFQPQKSVLQFDLPNGAGDDTEDVKREAVRSLSGVVEDNEQGDKNEENLLMRSPPSSPQMDNMISLSKKSNTVILHQYNTIEDAEPPGSLEDLGCSICVKVPWLAACLPVVLSATSLAFMYHEDIVGHNFTMVSAAVYSLCSVSCLWLLRRALLSEELVLAVGKLHVFVDTFKNQWGKRSRQEQCWSFAVWLILVLGFVAGEAYEEWKEMELPDTGYANSRLILKALCTVSFGLSSGILVLVAYVQCHFLLGLDTSLDCWCASLLDEPDFSLGVESWNCLQALLKCIGREMASSFLMMQILGAAGFIYFLTSAVTVAFQRSFDREVMLMEGLRSLPLLLHFLLEMHVFSRGATLTQKCRIIPSFVNQIPSATLLNPARSYLVQFVTDSSAGFLVRDVKLTPEMFLKIFVLIGGLLINCPAIFRQPRLGHKRSLVTAGTLNWQSGLAYCHALISDLVLGGLFLVGPVWPRPAAYTSTRRFAGRVKSSSLGPRGQLEAEEFRKVLVELTGREGYNAAAVNGKWHFWKVKSGRVAFQRELSLEGAAPEGAVPSLRLFLFYVPQTDTWIISDAPDASGSVVADCGPVLGGTDLQQSWRVWDGDGWKEETGVEPSRCSTEQTKHR</sequence>
<feature type="transmembrane region" description="Helical" evidence="2">
    <location>
        <begin position="263"/>
        <end position="283"/>
    </location>
</feature>
<dbReference type="Proteomes" id="UP001178507">
    <property type="component" value="Unassembled WGS sequence"/>
</dbReference>
<proteinExistence type="predicted"/>
<feature type="transmembrane region" description="Helical" evidence="2">
    <location>
        <begin position="289"/>
        <end position="311"/>
    </location>
</feature>
<comment type="caution">
    <text evidence="3">The sequence shown here is derived from an EMBL/GenBank/DDBJ whole genome shotgun (WGS) entry which is preliminary data.</text>
</comment>
<evidence type="ECO:0000313" key="3">
    <source>
        <dbReference type="EMBL" id="CAJ1396292.1"/>
    </source>
</evidence>
<gene>
    <name evidence="3" type="ORF">EVOR1521_LOCUS20548</name>
</gene>
<feature type="region of interest" description="Disordered" evidence="1">
    <location>
        <begin position="107"/>
        <end position="152"/>
    </location>
</feature>
<evidence type="ECO:0000256" key="2">
    <source>
        <dbReference type="SAM" id="Phobius"/>
    </source>
</evidence>
<feature type="transmembrane region" description="Helical" evidence="2">
    <location>
        <begin position="347"/>
        <end position="366"/>
    </location>
</feature>
<keyword evidence="2" id="KW-0472">Membrane</keyword>
<protein>
    <submittedName>
        <fullName evidence="3">Uncharacterized protein</fullName>
    </submittedName>
</protein>
<dbReference type="EMBL" id="CAUJNA010003225">
    <property type="protein sequence ID" value="CAJ1396292.1"/>
    <property type="molecule type" value="Genomic_DNA"/>
</dbReference>
<feature type="transmembrane region" description="Helical" evidence="2">
    <location>
        <begin position="457"/>
        <end position="480"/>
    </location>
</feature>
<reference evidence="3" key="1">
    <citation type="submission" date="2023-08" db="EMBL/GenBank/DDBJ databases">
        <authorList>
            <person name="Chen Y."/>
            <person name="Shah S."/>
            <person name="Dougan E. K."/>
            <person name="Thang M."/>
            <person name="Chan C."/>
        </authorList>
    </citation>
    <scope>NUCLEOTIDE SEQUENCE</scope>
</reference>